<sequence length="92" mass="10539">ILKLSSSLVKRNIYGRRRRRRRREDGNGDKFMGLLEEARGVCEGKRLGTISYPLKLASCHDWRSGGALRMLSMERRSGKGFATLGRIRERTS</sequence>
<organism evidence="1 2">
    <name type="scientific">Kingdonia uniflora</name>
    <dbReference type="NCBI Taxonomy" id="39325"/>
    <lineage>
        <taxon>Eukaryota</taxon>
        <taxon>Viridiplantae</taxon>
        <taxon>Streptophyta</taxon>
        <taxon>Embryophyta</taxon>
        <taxon>Tracheophyta</taxon>
        <taxon>Spermatophyta</taxon>
        <taxon>Magnoliopsida</taxon>
        <taxon>Ranunculales</taxon>
        <taxon>Circaeasteraceae</taxon>
        <taxon>Kingdonia</taxon>
    </lineage>
</organism>
<dbReference type="EMBL" id="JACGCM010002050">
    <property type="protein sequence ID" value="KAF6145613.1"/>
    <property type="molecule type" value="Genomic_DNA"/>
</dbReference>
<dbReference type="AlphaFoldDB" id="A0A7J7LSI1"/>
<accession>A0A7J7LSI1</accession>
<protein>
    <submittedName>
        <fullName evidence="1">Uncharacterized protein</fullName>
    </submittedName>
</protein>
<evidence type="ECO:0000313" key="1">
    <source>
        <dbReference type="EMBL" id="KAF6145613.1"/>
    </source>
</evidence>
<keyword evidence="2" id="KW-1185">Reference proteome</keyword>
<evidence type="ECO:0000313" key="2">
    <source>
        <dbReference type="Proteomes" id="UP000541444"/>
    </source>
</evidence>
<name>A0A7J7LSI1_9MAGN</name>
<feature type="non-terminal residue" evidence="1">
    <location>
        <position position="1"/>
    </location>
</feature>
<comment type="caution">
    <text evidence="1">The sequence shown here is derived from an EMBL/GenBank/DDBJ whole genome shotgun (WGS) entry which is preliminary data.</text>
</comment>
<dbReference type="Proteomes" id="UP000541444">
    <property type="component" value="Unassembled WGS sequence"/>
</dbReference>
<reference evidence="1 2" key="1">
    <citation type="journal article" date="2020" name="IScience">
        <title>Genome Sequencing of the Endangered Kingdonia uniflora (Circaeasteraceae, Ranunculales) Reveals Potential Mechanisms of Evolutionary Specialization.</title>
        <authorList>
            <person name="Sun Y."/>
            <person name="Deng T."/>
            <person name="Zhang A."/>
            <person name="Moore M.J."/>
            <person name="Landis J.B."/>
            <person name="Lin N."/>
            <person name="Zhang H."/>
            <person name="Zhang X."/>
            <person name="Huang J."/>
            <person name="Zhang X."/>
            <person name="Sun H."/>
            <person name="Wang H."/>
        </authorList>
    </citation>
    <scope>NUCLEOTIDE SEQUENCE [LARGE SCALE GENOMIC DNA]</scope>
    <source>
        <strain evidence="1">TB1705</strain>
        <tissue evidence="1">Leaf</tissue>
    </source>
</reference>
<gene>
    <name evidence="1" type="ORF">GIB67_037646</name>
</gene>
<proteinExistence type="predicted"/>